<accession>A0A433SHZ7</accession>
<feature type="region of interest" description="Disordered" evidence="1">
    <location>
        <begin position="79"/>
        <end position="100"/>
    </location>
</feature>
<dbReference type="OrthoDB" id="6150230at2759"/>
<comment type="caution">
    <text evidence="2">The sequence shown here is derived from an EMBL/GenBank/DDBJ whole genome shotgun (WGS) entry which is preliminary data.</text>
</comment>
<reference evidence="2 3" key="1">
    <citation type="submission" date="2019-01" db="EMBL/GenBank/DDBJ databases">
        <title>A draft genome assembly of the solar-powered sea slug Elysia chlorotica.</title>
        <authorList>
            <person name="Cai H."/>
            <person name="Li Q."/>
            <person name="Fang X."/>
            <person name="Li J."/>
            <person name="Curtis N.E."/>
            <person name="Altenburger A."/>
            <person name="Shibata T."/>
            <person name="Feng M."/>
            <person name="Maeda T."/>
            <person name="Schwartz J.A."/>
            <person name="Shigenobu S."/>
            <person name="Lundholm N."/>
            <person name="Nishiyama T."/>
            <person name="Yang H."/>
            <person name="Hasebe M."/>
            <person name="Li S."/>
            <person name="Pierce S.K."/>
            <person name="Wang J."/>
        </authorList>
    </citation>
    <scope>NUCLEOTIDE SEQUENCE [LARGE SCALE GENOMIC DNA]</scope>
    <source>
        <strain evidence="2">EC2010</strain>
        <tissue evidence="2">Whole organism of an adult</tissue>
    </source>
</reference>
<gene>
    <name evidence="2" type="ORF">EGW08_023846</name>
</gene>
<name>A0A433SHZ7_ELYCH</name>
<dbReference type="Proteomes" id="UP000271974">
    <property type="component" value="Unassembled WGS sequence"/>
</dbReference>
<feature type="region of interest" description="Disordered" evidence="1">
    <location>
        <begin position="161"/>
        <end position="193"/>
    </location>
</feature>
<dbReference type="EMBL" id="RQTK01004201">
    <property type="protein sequence ID" value="RUS68392.1"/>
    <property type="molecule type" value="Genomic_DNA"/>
</dbReference>
<protein>
    <submittedName>
        <fullName evidence="2">Uncharacterized protein</fullName>
    </submittedName>
</protein>
<evidence type="ECO:0000256" key="1">
    <source>
        <dbReference type="SAM" id="MobiDB-lite"/>
    </source>
</evidence>
<dbReference type="AlphaFoldDB" id="A0A433SHZ7"/>
<keyword evidence="3" id="KW-1185">Reference proteome</keyword>
<evidence type="ECO:0000313" key="3">
    <source>
        <dbReference type="Proteomes" id="UP000271974"/>
    </source>
</evidence>
<proteinExistence type="predicted"/>
<evidence type="ECO:0000313" key="2">
    <source>
        <dbReference type="EMBL" id="RUS68392.1"/>
    </source>
</evidence>
<feature type="compositionally biased region" description="Basic and acidic residues" evidence="1">
    <location>
        <begin position="184"/>
        <end position="193"/>
    </location>
</feature>
<sequence>MGTARHEINTVSVGFSRADERAPDTARAAVLYGADVPISGQAASREGAPYKEKRTLPGAPADVPHFVCVTARGRWGHSPCPDLHPRRLHPGSLPRLPRSPRRPSYSSLLGFGITRDGPVWVRRSSAIHFQGWLIRQNRYGLPPEFPLASFYSSIVHHLSGPSMRAPAPPHRRRGRDGPVVRPSPRWEKGSHLGKPETALAFTAPLGFVPLNDSRAC</sequence>
<feature type="compositionally biased region" description="Low complexity" evidence="1">
    <location>
        <begin position="90"/>
        <end position="100"/>
    </location>
</feature>
<organism evidence="2 3">
    <name type="scientific">Elysia chlorotica</name>
    <name type="common">Eastern emerald elysia</name>
    <name type="synonym">Sea slug</name>
    <dbReference type="NCBI Taxonomy" id="188477"/>
    <lineage>
        <taxon>Eukaryota</taxon>
        <taxon>Metazoa</taxon>
        <taxon>Spiralia</taxon>
        <taxon>Lophotrochozoa</taxon>
        <taxon>Mollusca</taxon>
        <taxon>Gastropoda</taxon>
        <taxon>Heterobranchia</taxon>
        <taxon>Euthyneura</taxon>
        <taxon>Panpulmonata</taxon>
        <taxon>Sacoglossa</taxon>
        <taxon>Placobranchoidea</taxon>
        <taxon>Plakobranchidae</taxon>
        <taxon>Elysia</taxon>
    </lineage>
</organism>